<dbReference type="EMBL" id="CAIX01000011">
    <property type="protein sequence ID" value="CCI40687.1"/>
    <property type="molecule type" value="Genomic_DNA"/>
</dbReference>
<dbReference type="InParanoid" id="A0A024G287"/>
<name>A0A024G287_9STRA</name>
<dbReference type="GO" id="GO:0005654">
    <property type="term" value="C:nucleoplasm"/>
    <property type="evidence" value="ECO:0007669"/>
    <property type="project" value="TreeGrafter"/>
</dbReference>
<dbReference type="Proteomes" id="UP000053237">
    <property type="component" value="Unassembled WGS sequence"/>
</dbReference>
<comment type="caution">
    <text evidence="2">The sequence shown here is derived from an EMBL/GenBank/DDBJ whole genome shotgun (WGS) entry which is preliminary data.</text>
</comment>
<dbReference type="AlphaFoldDB" id="A0A024G287"/>
<dbReference type="Pfam" id="PF17745">
    <property type="entry name" value="Ydr279_N"/>
    <property type="match status" value="1"/>
</dbReference>
<reference evidence="2 3" key="1">
    <citation type="submission" date="2012-05" db="EMBL/GenBank/DDBJ databases">
        <title>Recombination and specialization in a pathogen metapopulation.</title>
        <authorList>
            <person name="Gardiner A."/>
            <person name="Kemen E."/>
            <person name="Schultz-Larsen T."/>
            <person name="MacLean D."/>
            <person name="Van Oosterhout C."/>
            <person name="Jones J.D.G."/>
        </authorList>
    </citation>
    <scope>NUCLEOTIDE SEQUENCE [LARGE SCALE GENOMIC DNA]</scope>
    <source>
        <strain evidence="2 3">Ac Nc2</strain>
    </source>
</reference>
<evidence type="ECO:0000313" key="3">
    <source>
        <dbReference type="Proteomes" id="UP000053237"/>
    </source>
</evidence>
<protein>
    <recommendedName>
        <fullName evidence="1">Rnh202 triple barrel domain-containing protein</fullName>
    </recommendedName>
</protein>
<proteinExistence type="predicted"/>
<dbReference type="GO" id="GO:0006401">
    <property type="term" value="P:RNA catabolic process"/>
    <property type="evidence" value="ECO:0007669"/>
    <property type="project" value="TreeGrafter"/>
</dbReference>
<dbReference type="PANTHER" id="PTHR13383">
    <property type="entry name" value="RIBONUCLEASE H2 SUBUNIT B"/>
    <property type="match status" value="1"/>
</dbReference>
<dbReference type="GO" id="GO:0032299">
    <property type="term" value="C:ribonuclease H2 complex"/>
    <property type="evidence" value="ECO:0007669"/>
    <property type="project" value="InterPro"/>
</dbReference>
<dbReference type="Gene3D" id="1.10.20.120">
    <property type="match status" value="1"/>
</dbReference>
<dbReference type="Gene3D" id="2.20.25.530">
    <property type="match status" value="1"/>
</dbReference>
<accession>A0A024G287</accession>
<dbReference type="PANTHER" id="PTHR13383:SF11">
    <property type="entry name" value="RIBONUCLEASE H2 SUBUNIT B"/>
    <property type="match status" value="1"/>
</dbReference>
<evidence type="ECO:0000259" key="1">
    <source>
        <dbReference type="Pfam" id="PF17745"/>
    </source>
</evidence>
<keyword evidence="3" id="KW-1185">Reference proteome</keyword>
<feature type="domain" description="Rnh202 triple barrel" evidence="1">
    <location>
        <begin position="44"/>
        <end position="90"/>
    </location>
</feature>
<evidence type="ECO:0000313" key="2">
    <source>
        <dbReference type="EMBL" id="CCI40687.1"/>
    </source>
</evidence>
<dbReference type="STRING" id="65357.A0A024G287"/>
<dbReference type="InterPro" id="IPR041195">
    <property type="entry name" value="Rnh202_N"/>
</dbReference>
<dbReference type="InterPro" id="IPR040456">
    <property type="entry name" value="RNase_H2_suB"/>
</dbReference>
<dbReference type="OrthoDB" id="29098at2759"/>
<sequence length="264" mass="30527">MTKHVFLMTDAGDEQQNLERFQANACENPFFTLTSWPVDDAIVSKQRILAINHRKVLHELQRVGKKGNRSWFVGNQVVKDGRTILMTPMDPLYVLLSKLSASSNKSKCLGDLLSSQRWWFDLSEIDENSIESICHIDRSYLSANYLLYDLHAKANKDKIRLWLSRKVERLVDVIAISEQNEALGYHPDASLGCTHKDTHSNVATFDRQIPSRNTEHKQDIRYTREAVQILEEYLNAEWFTELCSIYRFTETLLFASLHMMIGCV</sequence>
<organism evidence="2 3">
    <name type="scientific">Albugo candida</name>
    <dbReference type="NCBI Taxonomy" id="65357"/>
    <lineage>
        <taxon>Eukaryota</taxon>
        <taxon>Sar</taxon>
        <taxon>Stramenopiles</taxon>
        <taxon>Oomycota</taxon>
        <taxon>Peronosporomycetes</taxon>
        <taxon>Albuginales</taxon>
        <taxon>Albuginaceae</taxon>
        <taxon>Albugo</taxon>
    </lineage>
</organism>
<gene>
    <name evidence="2" type="ORF">BN9_014710</name>
</gene>